<evidence type="ECO:0000256" key="6">
    <source>
        <dbReference type="ARBA" id="ARBA00023242"/>
    </source>
</evidence>
<keyword evidence="4" id="KW-0238">DNA-binding</keyword>
<dbReference type="PROSITE" id="PS50090">
    <property type="entry name" value="MYB_LIKE"/>
    <property type="match status" value="2"/>
</dbReference>
<keyword evidence="5" id="KW-0804">Transcription</keyword>
<evidence type="ECO:0000256" key="1">
    <source>
        <dbReference type="ARBA" id="ARBA00004123"/>
    </source>
</evidence>
<evidence type="ECO:0000313" key="9">
    <source>
        <dbReference type="EMBL" id="KMZ64803.1"/>
    </source>
</evidence>
<dbReference type="PANTHER" id="PTHR45614:SF221">
    <property type="entry name" value="MYB DOMAIN PROTEIN 110"/>
    <property type="match status" value="1"/>
</dbReference>
<dbReference type="GO" id="GO:0006355">
    <property type="term" value="P:regulation of DNA-templated transcription"/>
    <property type="evidence" value="ECO:0000318"/>
    <property type="project" value="GO_Central"/>
</dbReference>
<dbReference type="AlphaFoldDB" id="A0A0K9P716"/>
<dbReference type="InterPro" id="IPR009057">
    <property type="entry name" value="Homeodomain-like_sf"/>
</dbReference>
<evidence type="ECO:0000256" key="3">
    <source>
        <dbReference type="ARBA" id="ARBA00023015"/>
    </source>
</evidence>
<gene>
    <name evidence="9" type="ORF">ZOSMA_34G00830</name>
</gene>
<evidence type="ECO:0000313" key="10">
    <source>
        <dbReference type="Proteomes" id="UP000036987"/>
    </source>
</evidence>
<evidence type="ECO:0000256" key="2">
    <source>
        <dbReference type="ARBA" id="ARBA00022737"/>
    </source>
</evidence>
<dbReference type="GO" id="GO:0000981">
    <property type="term" value="F:DNA-binding transcription factor activity, RNA polymerase II-specific"/>
    <property type="evidence" value="ECO:0000318"/>
    <property type="project" value="GO_Central"/>
</dbReference>
<evidence type="ECO:0000259" key="7">
    <source>
        <dbReference type="PROSITE" id="PS50090"/>
    </source>
</evidence>
<protein>
    <submittedName>
        <fullName evidence="9">Uncharacterized protein</fullName>
    </submittedName>
</protein>
<dbReference type="InterPro" id="IPR001005">
    <property type="entry name" value="SANT/Myb"/>
</dbReference>
<dbReference type="Proteomes" id="UP000036987">
    <property type="component" value="Unassembled WGS sequence"/>
</dbReference>
<organism evidence="9 10">
    <name type="scientific">Zostera marina</name>
    <name type="common">Eelgrass</name>
    <dbReference type="NCBI Taxonomy" id="29655"/>
    <lineage>
        <taxon>Eukaryota</taxon>
        <taxon>Viridiplantae</taxon>
        <taxon>Streptophyta</taxon>
        <taxon>Embryophyta</taxon>
        <taxon>Tracheophyta</taxon>
        <taxon>Spermatophyta</taxon>
        <taxon>Magnoliopsida</taxon>
        <taxon>Liliopsida</taxon>
        <taxon>Zosteraceae</taxon>
        <taxon>Zostera</taxon>
    </lineage>
</organism>
<dbReference type="PANTHER" id="PTHR45614">
    <property type="entry name" value="MYB PROTEIN-RELATED"/>
    <property type="match status" value="1"/>
</dbReference>
<proteinExistence type="predicted"/>
<name>A0A0K9P716_ZOSMR</name>
<keyword evidence="10" id="KW-1185">Reference proteome</keyword>
<feature type="domain" description="HTH myb-type" evidence="8">
    <location>
        <begin position="14"/>
        <end position="64"/>
    </location>
</feature>
<evidence type="ECO:0000256" key="4">
    <source>
        <dbReference type="ARBA" id="ARBA00023125"/>
    </source>
</evidence>
<dbReference type="SMART" id="SM00717">
    <property type="entry name" value="SANT"/>
    <property type="match status" value="2"/>
</dbReference>
<dbReference type="Pfam" id="PF13921">
    <property type="entry name" value="Myb_DNA-bind_6"/>
    <property type="match status" value="1"/>
</dbReference>
<sequence>MRISSVQTSGACERGHWTAGEDGKLRRIVEKYGPRNWNSIAENLPGRSGKSCRLRWFNQLDPRINRRQFTEDEEKKLITAQRVYGNKWSLIARIFPGRTDNAIKNQWHVITARKRKEQKTLALRRRHQYLCNNKKAFGFDTGRLFGQLSGSSSSSSFTSTYIRLSNTSGESFQVINLTEEDKQGGSPEKKKSPPFIDFLKLNDIS</sequence>
<keyword evidence="6" id="KW-0539">Nucleus</keyword>
<accession>A0A0K9P716</accession>
<dbReference type="PROSITE" id="PS51294">
    <property type="entry name" value="HTH_MYB"/>
    <property type="match status" value="2"/>
</dbReference>
<dbReference type="GO" id="GO:0005634">
    <property type="term" value="C:nucleus"/>
    <property type="evidence" value="ECO:0000318"/>
    <property type="project" value="GO_Central"/>
</dbReference>
<dbReference type="InterPro" id="IPR050560">
    <property type="entry name" value="MYB_TF"/>
</dbReference>
<dbReference type="GO" id="GO:0000978">
    <property type="term" value="F:RNA polymerase II cis-regulatory region sequence-specific DNA binding"/>
    <property type="evidence" value="ECO:0000318"/>
    <property type="project" value="GO_Central"/>
</dbReference>
<evidence type="ECO:0000256" key="5">
    <source>
        <dbReference type="ARBA" id="ARBA00023163"/>
    </source>
</evidence>
<keyword evidence="2" id="KW-0677">Repeat</keyword>
<dbReference type="FunFam" id="1.10.10.60:FF:000060">
    <property type="entry name" value="MYB transcription factor"/>
    <property type="match status" value="1"/>
</dbReference>
<feature type="domain" description="Myb-like" evidence="7">
    <location>
        <begin position="14"/>
        <end position="60"/>
    </location>
</feature>
<dbReference type="SUPFAM" id="SSF46689">
    <property type="entry name" value="Homeodomain-like"/>
    <property type="match status" value="1"/>
</dbReference>
<dbReference type="EMBL" id="LFYR01001099">
    <property type="protein sequence ID" value="KMZ64803.1"/>
    <property type="molecule type" value="Genomic_DNA"/>
</dbReference>
<dbReference type="InterPro" id="IPR017930">
    <property type="entry name" value="Myb_dom"/>
</dbReference>
<feature type="domain" description="HTH myb-type" evidence="8">
    <location>
        <begin position="65"/>
        <end position="115"/>
    </location>
</feature>
<keyword evidence="3" id="KW-0805">Transcription regulation</keyword>
<reference evidence="10" key="1">
    <citation type="journal article" date="2016" name="Nature">
        <title>The genome of the seagrass Zostera marina reveals angiosperm adaptation to the sea.</title>
        <authorList>
            <person name="Olsen J.L."/>
            <person name="Rouze P."/>
            <person name="Verhelst B."/>
            <person name="Lin Y.-C."/>
            <person name="Bayer T."/>
            <person name="Collen J."/>
            <person name="Dattolo E."/>
            <person name="De Paoli E."/>
            <person name="Dittami S."/>
            <person name="Maumus F."/>
            <person name="Michel G."/>
            <person name="Kersting A."/>
            <person name="Lauritano C."/>
            <person name="Lohaus R."/>
            <person name="Toepel M."/>
            <person name="Tonon T."/>
            <person name="Vanneste K."/>
            <person name="Amirebrahimi M."/>
            <person name="Brakel J."/>
            <person name="Bostroem C."/>
            <person name="Chovatia M."/>
            <person name="Grimwood J."/>
            <person name="Jenkins J.W."/>
            <person name="Jueterbock A."/>
            <person name="Mraz A."/>
            <person name="Stam W.T."/>
            <person name="Tice H."/>
            <person name="Bornberg-Bauer E."/>
            <person name="Green P.J."/>
            <person name="Pearson G.A."/>
            <person name="Procaccini G."/>
            <person name="Duarte C.M."/>
            <person name="Schmutz J."/>
            <person name="Reusch T.B.H."/>
            <person name="Van de Peer Y."/>
        </authorList>
    </citation>
    <scope>NUCLEOTIDE SEQUENCE [LARGE SCALE GENOMIC DNA]</scope>
    <source>
        <strain evidence="10">cv. Finnish</strain>
    </source>
</reference>
<comment type="subcellular location">
    <subcellularLocation>
        <location evidence="1">Nucleus</location>
    </subcellularLocation>
</comment>
<dbReference type="STRING" id="29655.A0A0K9P716"/>
<comment type="caution">
    <text evidence="9">The sequence shown here is derived from an EMBL/GenBank/DDBJ whole genome shotgun (WGS) entry which is preliminary data.</text>
</comment>
<feature type="domain" description="Myb-like" evidence="7">
    <location>
        <begin position="61"/>
        <end position="111"/>
    </location>
</feature>
<dbReference type="OrthoDB" id="2143914at2759"/>
<dbReference type="CDD" id="cd00167">
    <property type="entry name" value="SANT"/>
    <property type="match status" value="2"/>
</dbReference>
<dbReference type="Gene3D" id="1.10.10.60">
    <property type="entry name" value="Homeodomain-like"/>
    <property type="match status" value="2"/>
</dbReference>
<evidence type="ECO:0000259" key="8">
    <source>
        <dbReference type="PROSITE" id="PS51294"/>
    </source>
</evidence>